<dbReference type="GO" id="GO:0004523">
    <property type="term" value="F:RNA-DNA hybrid ribonuclease activity"/>
    <property type="evidence" value="ECO:0007669"/>
    <property type="project" value="InterPro"/>
</dbReference>
<keyword evidence="4" id="KW-1185">Reference proteome</keyword>
<dbReference type="GO" id="GO:0003676">
    <property type="term" value="F:nucleic acid binding"/>
    <property type="evidence" value="ECO:0007669"/>
    <property type="project" value="InterPro"/>
</dbReference>
<evidence type="ECO:0000259" key="1">
    <source>
        <dbReference type="Pfam" id="PF13456"/>
    </source>
</evidence>
<dbReference type="InterPro" id="IPR052929">
    <property type="entry name" value="RNase_H-like_EbsB-rel"/>
</dbReference>
<dbReference type="SUPFAM" id="SSF53098">
    <property type="entry name" value="Ribonuclease H-like"/>
    <property type="match status" value="1"/>
</dbReference>
<accession>A0A7J8YQW2</accession>
<dbReference type="Proteomes" id="UP000593577">
    <property type="component" value="Unassembled WGS sequence"/>
</dbReference>
<evidence type="ECO:0000313" key="3">
    <source>
        <dbReference type="EMBL" id="MBA0701905.1"/>
    </source>
</evidence>
<dbReference type="InterPro" id="IPR012337">
    <property type="entry name" value="RNaseH-like_sf"/>
</dbReference>
<protein>
    <recommendedName>
        <fullName evidence="5">Reverse transcriptase</fullName>
    </recommendedName>
</protein>
<evidence type="ECO:0000313" key="4">
    <source>
        <dbReference type="Proteomes" id="UP000593577"/>
    </source>
</evidence>
<comment type="caution">
    <text evidence="3">The sequence shown here is derived from an EMBL/GenBank/DDBJ whole genome shotgun (WGS) entry which is preliminary data.</text>
</comment>
<evidence type="ECO:0000259" key="2">
    <source>
        <dbReference type="Pfam" id="PF13966"/>
    </source>
</evidence>
<reference evidence="3 4" key="1">
    <citation type="journal article" date="2019" name="Genome Biol. Evol.">
        <title>Insights into the evolution of the New World diploid cottons (Gossypium, subgenus Houzingenia) based on genome sequencing.</title>
        <authorList>
            <person name="Grover C.E."/>
            <person name="Arick M.A. 2nd"/>
            <person name="Thrash A."/>
            <person name="Conover J.L."/>
            <person name="Sanders W.S."/>
            <person name="Peterson D.G."/>
            <person name="Frelichowski J.E."/>
            <person name="Scheffler J.A."/>
            <person name="Scheffler B.E."/>
            <person name="Wendel J.F."/>
        </authorList>
    </citation>
    <scope>NUCLEOTIDE SEQUENCE [LARGE SCALE GENOMIC DNA]</scope>
    <source>
        <strain evidence="3">185</strain>
        <tissue evidence="3">Leaf</tissue>
    </source>
</reference>
<proteinExistence type="predicted"/>
<dbReference type="PANTHER" id="PTHR47074:SF61">
    <property type="entry name" value="RNASE H TYPE-1 DOMAIN-CONTAINING PROTEIN"/>
    <property type="match status" value="1"/>
</dbReference>
<dbReference type="InterPro" id="IPR036397">
    <property type="entry name" value="RNaseH_sf"/>
</dbReference>
<dbReference type="InterPro" id="IPR044730">
    <property type="entry name" value="RNase_H-like_dom_plant"/>
</dbReference>
<feature type="domain" description="Reverse transcriptase zinc-binding" evidence="2">
    <location>
        <begin position="97"/>
        <end position="165"/>
    </location>
</feature>
<dbReference type="InterPro" id="IPR026960">
    <property type="entry name" value="RVT-Znf"/>
</dbReference>
<dbReference type="Gene3D" id="3.30.420.10">
    <property type="entry name" value="Ribonuclease H-like superfamily/Ribonuclease H"/>
    <property type="match status" value="1"/>
</dbReference>
<sequence>MGWRVGRGDLIKVGCNNWIPDVGRNRLSTIITNLNDCKVADLINQNNRTWKEELIFSTFPEDVAEKIIGIPLAKDPHEDFRNIEDDPRAYALQEGYKEFYRKLWQLNLPLKIKITIWKISWNFLATRVNLFQKKLINTTVCPRCGVGSESMNHLFRECPESKSVWKELPCNVLIHEQQMEFAEWLTEVFVKNSESQCKMFCCSLWAIWGDRNNRVHNKVSKSGKEISRFVSSYIQELDGIGKSKVESYKSTSKWKKPPDQIVKINFDAAYDEKSKESAAGIVARNNESKVLLSCSMIYKHVASPFAAETLASRKAIKTGKEMKWRKIIIEGDSLSIIKKCRSNIPVKSKVCTYISDIHKLQSSFQECRFEHVPRAINSLAHMIAKATLRDKRILYLVEGVPEYAEDQSGRDRRGESD</sequence>
<evidence type="ECO:0008006" key="5">
    <source>
        <dbReference type="Google" id="ProtNLM"/>
    </source>
</evidence>
<dbReference type="CDD" id="cd06222">
    <property type="entry name" value="RNase_H_like"/>
    <property type="match status" value="1"/>
</dbReference>
<dbReference type="PANTHER" id="PTHR47074">
    <property type="entry name" value="BNAC02G40300D PROTEIN"/>
    <property type="match status" value="1"/>
</dbReference>
<gene>
    <name evidence="3" type="ORF">Goari_022918</name>
</gene>
<dbReference type="Pfam" id="PF13966">
    <property type="entry name" value="zf-RVT"/>
    <property type="match status" value="1"/>
</dbReference>
<name>A0A7J8YQW2_GOSAI</name>
<organism evidence="3 4">
    <name type="scientific">Gossypium aridum</name>
    <name type="common">American cotton</name>
    <name type="synonym">Erioxylum aridum</name>
    <dbReference type="NCBI Taxonomy" id="34290"/>
    <lineage>
        <taxon>Eukaryota</taxon>
        <taxon>Viridiplantae</taxon>
        <taxon>Streptophyta</taxon>
        <taxon>Embryophyta</taxon>
        <taxon>Tracheophyta</taxon>
        <taxon>Spermatophyta</taxon>
        <taxon>Magnoliopsida</taxon>
        <taxon>eudicotyledons</taxon>
        <taxon>Gunneridae</taxon>
        <taxon>Pentapetalae</taxon>
        <taxon>rosids</taxon>
        <taxon>malvids</taxon>
        <taxon>Malvales</taxon>
        <taxon>Malvaceae</taxon>
        <taxon>Malvoideae</taxon>
        <taxon>Gossypium</taxon>
    </lineage>
</organism>
<feature type="domain" description="RNase H type-1" evidence="1">
    <location>
        <begin position="265"/>
        <end position="386"/>
    </location>
</feature>
<dbReference type="InterPro" id="IPR002156">
    <property type="entry name" value="RNaseH_domain"/>
</dbReference>
<dbReference type="Pfam" id="PF13456">
    <property type="entry name" value="RVT_3"/>
    <property type="match status" value="1"/>
</dbReference>
<dbReference type="AlphaFoldDB" id="A0A7J8YQW2"/>
<dbReference type="EMBL" id="JABFAA010342718">
    <property type="protein sequence ID" value="MBA0701905.1"/>
    <property type="molecule type" value="Genomic_DNA"/>
</dbReference>